<dbReference type="GO" id="GO:0070181">
    <property type="term" value="F:small ribosomal subunit rRNA binding"/>
    <property type="evidence" value="ECO:0007669"/>
    <property type="project" value="TreeGrafter"/>
</dbReference>
<dbReference type="HAMAP" id="MF_00270">
    <property type="entry name" value="Ribosomal_bS18"/>
    <property type="match status" value="1"/>
</dbReference>
<protein>
    <recommendedName>
        <fullName evidence="4">Small ribosomal subunit protein bS18</fullName>
    </recommendedName>
</protein>
<evidence type="ECO:0000313" key="6">
    <source>
        <dbReference type="EMBL" id="OGZ61646.1"/>
    </source>
</evidence>
<proteinExistence type="inferred from homology"/>
<dbReference type="GO" id="GO:0022627">
    <property type="term" value="C:cytosolic small ribosomal subunit"/>
    <property type="evidence" value="ECO:0007669"/>
    <property type="project" value="TreeGrafter"/>
</dbReference>
<dbReference type="Pfam" id="PF01084">
    <property type="entry name" value="Ribosomal_S18"/>
    <property type="match status" value="1"/>
</dbReference>
<dbReference type="InterPro" id="IPR001648">
    <property type="entry name" value="Ribosomal_bS18"/>
</dbReference>
<dbReference type="GO" id="GO:0003735">
    <property type="term" value="F:structural constituent of ribosome"/>
    <property type="evidence" value="ECO:0007669"/>
    <property type="project" value="InterPro"/>
</dbReference>
<dbReference type="PANTHER" id="PTHR13479">
    <property type="entry name" value="30S RIBOSOMAL PROTEIN S18"/>
    <property type="match status" value="1"/>
</dbReference>
<comment type="similarity">
    <text evidence="1 4 5">Belongs to the bacterial ribosomal protein bS18 family.</text>
</comment>
<keyword evidence="4" id="KW-0699">rRNA-binding</keyword>
<dbReference type="Gene3D" id="4.10.640.10">
    <property type="entry name" value="Ribosomal protein S18"/>
    <property type="match status" value="1"/>
</dbReference>
<keyword evidence="4" id="KW-0694">RNA-binding</keyword>
<accession>A0A1G2HGN2</accession>
<comment type="subunit">
    <text evidence="4">Part of the 30S ribosomal subunit. Forms a tight heterodimer with protein bS6.</text>
</comment>
<dbReference type="EMBL" id="MHOJ01000039">
    <property type="protein sequence ID" value="OGZ61646.1"/>
    <property type="molecule type" value="Genomic_DNA"/>
</dbReference>
<dbReference type="InterPro" id="IPR036870">
    <property type="entry name" value="Ribosomal_bS18_sf"/>
</dbReference>
<dbReference type="NCBIfam" id="TIGR00165">
    <property type="entry name" value="S18"/>
    <property type="match status" value="1"/>
</dbReference>
<name>A0A1G2HGN2_9BACT</name>
<organism evidence="6 7">
    <name type="scientific">Candidatus Spechtbacteria bacterium RIFCSPLOWO2_02_FULL_38_8</name>
    <dbReference type="NCBI Taxonomy" id="1802164"/>
    <lineage>
        <taxon>Bacteria</taxon>
        <taxon>Candidatus Spechtiibacteriota</taxon>
    </lineage>
</organism>
<evidence type="ECO:0000256" key="3">
    <source>
        <dbReference type="ARBA" id="ARBA00023274"/>
    </source>
</evidence>
<evidence type="ECO:0000256" key="1">
    <source>
        <dbReference type="ARBA" id="ARBA00005589"/>
    </source>
</evidence>
<evidence type="ECO:0000256" key="2">
    <source>
        <dbReference type="ARBA" id="ARBA00022980"/>
    </source>
</evidence>
<dbReference type="GO" id="GO:0006412">
    <property type="term" value="P:translation"/>
    <property type="evidence" value="ECO:0007669"/>
    <property type="project" value="UniProtKB-UniRule"/>
</dbReference>
<dbReference type="Proteomes" id="UP000178509">
    <property type="component" value="Unassembled WGS sequence"/>
</dbReference>
<keyword evidence="3 4" id="KW-0687">Ribonucleoprotein</keyword>
<dbReference type="SUPFAM" id="SSF46911">
    <property type="entry name" value="Ribosomal protein S18"/>
    <property type="match status" value="1"/>
</dbReference>
<gene>
    <name evidence="4" type="primary">rpsR</name>
    <name evidence="6" type="ORF">A3H51_00115</name>
</gene>
<sequence>MRHCHICTNKIQTTEVDWKDAELLRRFMDEYQKILPPKKTGTCAKHQRRIAKAIKRAREMGIVPYINLIER</sequence>
<keyword evidence="2 4" id="KW-0689">Ribosomal protein</keyword>
<dbReference type="AlphaFoldDB" id="A0A1G2HGN2"/>
<comment type="caution">
    <text evidence="6">The sequence shown here is derived from an EMBL/GenBank/DDBJ whole genome shotgun (WGS) entry which is preliminary data.</text>
</comment>
<dbReference type="PANTHER" id="PTHR13479:SF40">
    <property type="entry name" value="SMALL RIBOSOMAL SUBUNIT PROTEIN BS18M"/>
    <property type="match status" value="1"/>
</dbReference>
<evidence type="ECO:0000256" key="4">
    <source>
        <dbReference type="HAMAP-Rule" id="MF_00270"/>
    </source>
</evidence>
<dbReference type="STRING" id="1802164.A3H51_00115"/>
<dbReference type="PRINTS" id="PR00974">
    <property type="entry name" value="RIBOSOMALS18"/>
</dbReference>
<evidence type="ECO:0000256" key="5">
    <source>
        <dbReference type="RuleBase" id="RU003910"/>
    </source>
</evidence>
<comment type="function">
    <text evidence="4">Binds as a heterodimer with protein bS6 to the central domain of the 16S rRNA, where it helps stabilize the platform of the 30S subunit.</text>
</comment>
<reference evidence="6 7" key="1">
    <citation type="journal article" date="2016" name="Nat. Commun.">
        <title>Thousands of microbial genomes shed light on interconnected biogeochemical processes in an aquifer system.</title>
        <authorList>
            <person name="Anantharaman K."/>
            <person name="Brown C.T."/>
            <person name="Hug L.A."/>
            <person name="Sharon I."/>
            <person name="Castelle C.J."/>
            <person name="Probst A.J."/>
            <person name="Thomas B.C."/>
            <person name="Singh A."/>
            <person name="Wilkins M.J."/>
            <person name="Karaoz U."/>
            <person name="Brodie E.L."/>
            <person name="Williams K.H."/>
            <person name="Hubbard S.S."/>
            <person name="Banfield J.F."/>
        </authorList>
    </citation>
    <scope>NUCLEOTIDE SEQUENCE [LARGE SCALE GENOMIC DNA]</scope>
</reference>
<evidence type="ECO:0000313" key="7">
    <source>
        <dbReference type="Proteomes" id="UP000178509"/>
    </source>
</evidence>